<accession>A0A543KI82</accession>
<gene>
    <name evidence="2" type="ORF">BD293_3423</name>
</gene>
<comment type="caution">
    <text evidence="2">The sequence shown here is derived from an EMBL/GenBank/DDBJ whole genome shotgun (WGS) entry which is preliminary data.</text>
</comment>
<keyword evidence="3" id="KW-1185">Reference proteome</keyword>
<name>A0A543KI82_9RHOB</name>
<keyword evidence="1" id="KW-1133">Transmembrane helix</keyword>
<dbReference type="OrthoDB" id="7870648at2"/>
<dbReference type="EMBL" id="VFPT01000001">
    <property type="protein sequence ID" value="TQM94737.1"/>
    <property type="molecule type" value="Genomic_DNA"/>
</dbReference>
<organism evidence="2 3">
    <name type="scientific">Roseinatronobacter monicus</name>
    <dbReference type="NCBI Taxonomy" id="393481"/>
    <lineage>
        <taxon>Bacteria</taxon>
        <taxon>Pseudomonadati</taxon>
        <taxon>Pseudomonadota</taxon>
        <taxon>Alphaproteobacteria</taxon>
        <taxon>Rhodobacterales</taxon>
        <taxon>Paracoccaceae</taxon>
        <taxon>Roseinatronobacter</taxon>
    </lineage>
</organism>
<feature type="transmembrane region" description="Helical" evidence="1">
    <location>
        <begin position="7"/>
        <end position="26"/>
    </location>
</feature>
<sequence length="77" mass="8518">MDHETLFLAGIFLLPLAFVSFVSAWTHGHKPVFASSLLILSVLLIAFVAYDRPEGMFHIAEIPTLTTQFVARVAALF</sequence>
<dbReference type="RefSeq" id="WP_142083693.1">
    <property type="nucleotide sequence ID" value="NZ_VFPT01000001.1"/>
</dbReference>
<reference evidence="2 3" key="1">
    <citation type="submission" date="2019-06" db="EMBL/GenBank/DDBJ databases">
        <title>Genomic Encyclopedia of Archaeal and Bacterial Type Strains, Phase II (KMG-II): from individual species to whole genera.</title>
        <authorList>
            <person name="Goeker M."/>
        </authorList>
    </citation>
    <scope>NUCLEOTIDE SEQUENCE [LARGE SCALE GENOMIC DNA]</scope>
    <source>
        <strain evidence="2 3">DSM 18423</strain>
    </source>
</reference>
<evidence type="ECO:0000313" key="2">
    <source>
        <dbReference type="EMBL" id="TQM94737.1"/>
    </source>
</evidence>
<evidence type="ECO:0000256" key="1">
    <source>
        <dbReference type="SAM" id="Phobius"/>
    </source>
</evidence>
<protein>
    <submittedName>
        <fullName evidence="2">Uncharacterized protein</fullName>
    </submittedName>
</protein>
<keyword evidence="1" id="KW-0472">Membrane</keyword>
<evidence type="ECO:0000313" key="3">
    <source>
        <dbReference type="Proteomes" id="UP000320582"/>
    </source>
</evidence>
<feature type="transmembrane region" description="Helical" evidence="1">
    <location>
        <begin position="32"/>
        <end position="50"/>
    </location>
</feature>
<keyword evidence="1" id="KW-0812">Transmembrane</keyword>
<dbReference type="AlphaFoldDB" id="A0A543KI82"/>
<dbReference type="Proteomes" id="UP000320582">
    <property type="component" value="Unassembled WGS sequence"/>
</dbReference>
<proteinExistence type="predicted"/>